<name>A0A7K8R709_9PASS</name>
<dbReference type="AlphaFoldDB" id="A0A7K8R709"/>
<feature type="non-terminal residue" evidence="1">
    <location>
        <position position="85"/>
    </location>
</feature>
<dbReference type="Proteomes" id="UP000567624">
    <property type="component" value="Unassembled WGS sequence"/>
</dbReference>
<sequence length="85" mass="9692">YKIYQCNITKNNQNPFSGIKRIAKFWQNIVDTTEGFWKADMLWICGKRAYPELPADWKGSCTLGIIHPGFFLLPSDRGDTLGVPV</sequence>
<feature type="non-terminal residue" evidence="1">
    <location>
        <position position="1"/>
    </location>
</feature>
<gene>
    <name evidence="1" type="primary">Erv31_3</name>
    <name evidence="1" type="ORF">SMICAP_R15192</name>
</gene>
<protein>
    <submittedName>
        <fullName evidence="1">ENR1 protein</fullName>
    </submittedName>
</protein>
<dbReference type="EMBL" id="VWYW01001716">
    <property type="protein sequence ID" value="NXF13615.1"/>
    <property type="molecule type" value="Genomic_DNA"/>
</dbReference>
<reference evidence="1 2" key="1">
    <citation type="submission" date="2019-09" db="EMBL/GenBank/DDBJ databases">
        <title>Bird 10,000 Genomes (B10K) Project - Family phase.</title>
        <authorList>
            <person name="Zhang G."/>
        </authorList>
    </citation>
    <scope>NUCLEOTIDE SEQUENCE [LARGE SCALE GENOMIC DNA]</scope>
    <source>
        <strain evidence="1">B10K-CU-031-20</strain>
    </source>
</reference>
<comment type="caution">
    <text evidence="1">The sequence shown here is derived from an EMBL/GenBank/DDBJ whole genome shotgun (WGS) entry which is preliminary data.</text>
</comment>
<organism evidence="1 2">
    <name type="scientific">Smithornis capensis</name>
    <dbReference type="NCBI Taxonomy" id="363769"/>
    <lineage>
        <taxon>Eukaryota</taxon>
        <taxon>Metazoa</taxon>
        <taxon>Chordata</taxon>
        <taxon>Craniata</taxon>
        <taxon>Vertebrata</taxon>
        <taxon>Euteleostomi</taxon>
        <taxon>Archelosauria</taxon>
        <taxon>Archosauria</taxon>
        <taxon>Dinosauria</taxon>
        <taxon>Saurischia</taxon>
        <taxon>Theropoda</taxon>
        <taxon>Coelurosauria</taxon>
        <taxon>Aves</taxon>
        <taxon>Neognathae</taxon>
        <taxon>Neoaves</taxon>
        <taxon>Telluraves</taxon>
        <taxon>Australaves</taxon>
        <taxon>Passeriformes</taxon>
        <taxon>Eurylaimidae</taxon>
        <taxon>Smithornis</taxon>
    </lineage>
</organism>
<evidence type="ECO:0000313" key="2">
    <source>
        <dbReference type="Proteomes" id="UP000567624"/>
    </source>
</evidence>
<proteinExistence type="predicted"/>
<accession>A0A7K8R709</accession>
<keyword evidence="2" id="KW-1185">Reference proteome</keyword>
<evidence type="ECO:0000313" key="1">
    <source>
        <dbReference type="EMBL" id="NXF13615.1"/>
    </source>
</evidence>